<keyword evidence="11" id="KW-0408">Iron</keyword>
<evidence type="ECO:0000256" key="12">
    <source>
        <dbReference type="ARBA" id="ARBA00023012"/>
    </source>
</evidence>
<evidence type="ECO:0000256" key="3">
    <source>
        <dbReference type="ARBA" id="ARBA00004496"/>
    </source>
</evidence>
<dbReference type="InterPro" id="IPR011712">
    <property type="entry name" value="Sig_transdc_His_kin_sub3_dim/P"/>
</dbReference>
<comment type="function">
    <text evidence="14">Member of the two-component regulatory system NreB/NreC involved in the control of dissimilatory nitrate/nitrite reduction in response to oxygen. NreB functions as a direct oxygen sensor histidine kinase which is autophosphorylated, in the absence of oxygen, probably at the conserved histidine residue, and transfers its phosphate group probably to a conserved aspartate residue of NreC. NreB/NreC activates the expression of the nitrate (narGHJI) and nitrite (nir) reductase operons, as well as the putative nitrate transporter gene narT.</text>
</comment>
<evidence type="ECO:0000256" key="8">
    <source>
        <dbReference type="ARBA" id="ARBA00022679"/>
    </source>
</evidence>
<dbReference type="SUPFAM" id="SSF55874">
    <property type="entry name" value="ATPase domain of HSP90 chaperone/DNA topoisomerase II/histidine kinase"/>
    <property type="match status" value="1"/>
</dbReference>
<dbReference type="Gene3D" id="3.30.565.10">
    <property type="entry name" value="Histidine kinase-like ATPase, C-terminal domain"/>
    <property type="match status" value="1"/>
</dbReference>
<feature type="transmembrane region" description="Helical" evidence="17">
    <location>
        <begin position="94"/>
        <end position="126"/>
    </location>
</feature>
<evidence type="ECO:0000313" key="19">
    <source>
        <dbReference type="EMBL" id="QHK21414.1"/>
    </source>
</evidence>
<dbReference type="KEGG" id="psey:GU243_18815"/>
<protein>
    <recommendedName>
        <fullName evidence="5">Oxygen sensor histidine kinase NreB</fullName>
        <ecNumber evidence="4">2.7.13.3</ecNumber>
    </recommendedName>
    <alternativeName>
        <fullName evidence="15">Nitrogen regulation protein B</fullName>
    </alternativeName>
</protein>
<dbReference type="InterPro" id="IPR050482">
    <property type="entry name" value="Sensor_HK_TwoCompSys"/>
</dbReference>
<dbReference type="Pfam" id="PF02518">
    <property type="entry name" value="HATPase_c"/>
    <property type="match status" value="1"/>
</dbReference>
<reference evidence="19 20" key="1">
    <citation type="submission" date="2020-01" db="EMBL/GenBank/DDBJ databases">
        <title>Pseudarthrobacter psychrotolerans sp. nov., isolated from antarctic soil.</title>
        <authorList>
            <person name="Shin Y."/>
            <person name="Park W."/>
        </authorList>
    </citation>
    <scope>NUCLEOTIDE SEQUENCE [LARGE SCALE GENOMIC DNA]</scope>
    <source>
        <strain evidence="19 20">YJ56</strain>
    </source>
</reference>
<keyword evidence="17" id="KW-0812">Transmembrane</keyword>
<dbReference type="AlphaFoldDB" id="A0A6P1NS22"/>
<proteinExistence type="predicted"/>
<organism evidence="19 20">
    <name type="scientific">Pseudarthrobacter psychrotolerans</name>
    <dbReference type="NCBI Taxonomy" id="2697569"/>
    <lineage>
        <taxon>Bacteria</taxon>
        <taxon>Bacillati</taxon>
        <taxon>Actinomycetota</taxon>
        <taxon>Actinomycetes</taxon>
        <taxon>Micrococcales</taxon>
        <taxon>Micrococcaceae</taxon>
        <taxon>Pseudarthrobacter</taxon>
    </lineage>
</organism>
<keyword evidence="6" id="KW-0004">4Fe-4S</keyword>
<evidence type="ECO:0000256" key="16">
    <source>
        <dbReference type="SAM" id="MobiDB-lite"/>
    </source>
</evidence>
<dbReference type="Proteomes" id="UP000464186">
    <property type="component" value="Chromosome"/>
</dbReference>
<keyword evidence="13" id="KW-0411">Iron-sulfur</keyword>
<evidence type="ECO:0000256" key="2">
    <source>
        <dbReference type="ARBA" id="ARBA00001966"/>
    </source>
</evidence>
<dbReference type="GO" id="GO:0000155">
    <property type="term" value="F:phosphorelay sensor kinase activity"/>
    <property type="evidence" value="ECO:0007669"/>
    <property type="project" value="InterPro"/>
</dbReference>
<feature type="transmembrane region" description="Helical" evidence="17">
    <location>
        <begin position="133"/>
        <end position="153"/>
    </location>
</feature>
<evidence type="ECO:0000256" key="14">
    <source>
        <dbReference type="ARBA" id="ARBA00024827"/>
    </source>
</evidence>
<dbReference type="GO" id="GO:0051539">
    <property type="term" value="F:4 iron, 4 sulfur cluster binding"/>
    <property type="evidence" value="ECO:0007669"/>
    <property type="project" value="UniProtKB-KW"/>
</dbReference>
<evidence type="ECO:0000256" key="1">
    <source>
        <dbReference type="ARBA" id="ARBA00000085"/>
    </source>
</evidence>
<dbReference type="GO" id="GO:0046983">
    <property type="term" value="F:protein dimerization activity"/>
    <property type="evidence" value="ECO:0007669"/>
    <property type="project" value="InterPro"/>
</dbReference>
<dbReference type="GO" id="GO:0046872">
    <property type="term" value="F:metal ion binding"/>
    <property type="evidence" value="ECO:0007669"/>
    <property type="project" value="UniProtKB-KW"/>
</dbReference>
<evidence type="ECO:0000313" key="20">
    <source>
        <dbReference type="Proteomes" id="UP000464186"/>
    </source>
</evidence>
<dbReference type="PANTHER" id="PTHR24421:SF62">
    <property type="entry name" value="SENSORY TRANSDUCTION HISTIDINE KINASE"/>
    <property type="match status" value="1"/>
</dbReference>
<keyword evidence="12" id="KW-0902">Two-component regulatory system</keyword>
<dbReference type="InterPro" id="IPR003594">
    <property type="entry name" value="HATPase_dom"/>
</dbReference>
<dbReference type="InterPro" id="IPR036890">
    <property type="entry name" value="HATPase_C_sf"/>
</dbReference>
<evidence type="ECO:0000256" key="7">
    <source>
        <dbReference type="ARBA" id="ARBA00022490"/>
    </source>
</evidence>
<keyword evidence="17" id="KW-1133">Transmembrane helix</keyword>
<sequence>MPSPATPRETPSTGRARPVEPAAEPPAEPAAAPGRFGRIDTAVHLGFAVLLVASAVRYVMRHSLPDNLLVLGLAGTVCALYAVIALLARQRRRWSVWMLVFVAVWAALVIAAPSFAWCSFAIFFLCRTAFTGAVGYVAAGATAAATAVGLFRLSDGTDLAMLLGPIAVGVMLTLIYDRIEHDAAEQRRLHAEVSLAQGQLAASERRAGTIAERERVSREIHDTVTQGLASSLLLLEAADRSWPGQESRQDLNQATQLLRRNLTVTRSLVHELASPGLDASPLPEALHQAAAQYVPNTRLLVTGEPRAVSAEVRHTLLRVVQSAAANIQRHASATTTTLTLGFLPDSVTLDIYDDGTGFDPAAAAPPSDAGGYGLRAMRQRVEQLGGVFSVESIPGEGTIVAAQVPARVQSAPPVKHTTRDEP</sequence>
<keyword evidence="17" id="KW-0472">Membrane</keyword>
<evidence type="ECO:0000256" key="15">
    <source>
        <dbReference type="ARBA" id="ARBA00030800"/>
    </source>
</evidence>
<dbReference type="InterPro" id="IPR017205">
    <property type="entry name" value="Sig_transdc_His_kinase_ChrS"/>
</dbReference>
<keyword evidence="7" id="KW-0963">Cytoplasm</keyword>
<dbReference type="InterPro" id="IPR005467">
    <property type="entry name" value="His_kinase_dom"/>
</dbReference>
<dbReference type="GO" id="GO:0005737">
    <property type="term" value="C:cytoplasm"/>
    <property type="evidence" value="ECO:0007669"/>
    <property type="project" value="UniProtKB-SubCell"/>
</dbReference>
<dbReference type="PIRSF" id="PIRSF037434">
    <property type="entry name" value="STHK_ChrS"/>
    <property type="match status" value="1"/>
</dbReference>
<evidence type="ECO:0000259" key="18">
    <source>
        <dbReference type="PROSITE" id="PS50109"/>
    </source>
</evidence>
<feature type="transmembrane region" description="Helical" evidence="17">
    <location>
        <begin position="159"/>
        <end position="179"/>
    </location>
</feature>
<dbReference type="PRINTS" id="PR00344">
    <property type="entry name" value="BCTRLSENSOR"/>
</dbReference>
<keyword evidence="9" id="KW-0479">Metal-binding</keyword>
<evidence type="ECO:0000256" key="17">
    <source>
        <dbReference type="SAM" id="Phobius"/>
    </source>
</evidence>
<feature type="region of interest" description="Disordered" evidence="16">
    <location>
        <begin position="1"/>
        <end position="31"/>
    </location>
</feature>
<keyword evidence="10 19" id="KW-0418">Kinase</keyword>
<gene>
    <name evidence="19" type="ORF">GU243_18815</name>
</gene>
<keyword evidence="20" id="KW-1185">Reference proteome</keyword>
<feature type="transmembrane region" description="Helical" evidence="17">
    <location>
        <begin position="67"/>
        <end position="88"/>
    </location>
</feature>
<name>A0A6P1NS22_9MICC</name>
<feature type="domain" description="Histidine kinase" evidence="18">
    <location>
        <begin position="316"/>
        <end position="408"/>
    </location>
</feature>
<evidence type="ECO:0000256" key="5">
    <source>
        <dbReference type="ARBA" id="ARBA00017322"/>
    </source>
</evidence>
<comment type="catalytic activity">
    <reaction evidence="1">
        <text>ATP + protein L-histidine = ADP + protein N-phospho-L-histidine.</text>
        <dbReference type="EC" id="2.7.13.3"/>
    </reaction>
</comment>
<evidence type="ECO:0000256" key="6">
    <source>
        <dbReference type="ARBA" id="ARBA00022485"/>
    </source>
</evidence>
<evidence type="ECO:0000256" key="9">
    <source>
        <dbReference type="ARBA" id="ARBA00022723"/>
    </source>
</evidence>
<evidence type="ECO:0000256" key="10">
    <source>
        <dbReference type="ARBA" id="ARBA00022777"/>
    </source>
</evidence>
<dbReference type="EMBL" id="CP047898">
    <property type="protein sequence ID" value="QHK21414.1"/>
    <property type="molecule type" value="Genomic_DNA"/>
</dbReference>
<evidence type="ECO:0000256" key="4">
    <source>
        <dbReference type="ARBA" id="ARBA00012438"/>
    </source>
</evidence>
<dbReference type="PROSITE" id="PS50109">
    <property type="entry name" value="HIS_KIN"/>
    <property type="match status" value="1"/>
</dbReference>
<dbReference type="EC" id="2.7.13.3" evidence="4"/>
<dbReference type="PANTHER" id="PTHR24421">
    <property type="entry name" value="NITRATE/NITRITE SENSOR PROTEIN NARX-RELATED"/>
    <property type="match status" value="1"/>
</dbReference>
<comment type="subcellular location">
    <subcellularLocation>
        <location evidence="3">Cytoplasm</location>
    </subcellularLocation>
</comment>
<dbReference type="SMART" id="SM00387">
    <property type="entry name" value="HATPase_c"/>
    <property type="match status" value="1"/>
</dbReference>
<dbReference type="GO" id="GO:0016020">
    <property type="term" value="C:membrane"/>
    <property type="evidence" value="ECO:0007669"/>
    <property type="project" value="InterPro"/>
</dbReference>
<accession>A0A6P1NS22</accession>
<comment type="cofactor">
    <cofactor evidence="2">
        <name>[4Fe-4S] cluster</name>
        <dbReference type="ChEBI" id="CHEBI:49883"/>
    </cofactor>
</comment>
<dbReference type="Pfam" id="PF07730">
    <property type="entry name" value="HisKA_3"/>
    <property type="match status" value="1"/>
</dbReference>
<feature type="transmembrane region" description="Helical" evidence="17">
    <location>
        <begin position="42"/>
        <end position="60"/>
    </location>
</feature>
<evidence type="ECO:0000256" key="11">
    <source>
        <dbReference type="ARBA" id="ARBA00023004"/>
    </source>
</evidence>
<dbReference type="Gene3D" id="1.20.5.1930">
    <property type="match status" value="1"/>
</dbReference>
<dbReference type="CDD" id="cd16917">
    <property type="entry name" value="HATPase_UhpB-NarQ-NarX-like"/>
    <property type="match status" value="1"/>
</dbReference>
<dbReference type="InterPro" id="IPR004358">
    <property type="entry name" value="Sig_transdc_His_kin-like_C"/>
</dbReference>
<evidence type="ECO:0000256" key="13">
    <source>
        <dbReference type="ARBA" id="ARBA00023014"/>
    </source>
</evidence>
<keyword evidence="8" id="KW-0808">Transferase</keyword>